<keyword evidence="1" id="KW-0472">Membrane</keyword>
<name>A0A0F9I9Q4_9ZZZZ</name>
<proteinExistence type="predicted"/>
<feature type="transmembrane region" description="Helical" evidence="1">
    <location>
        <begin position="6"/>
        <end position="31"/>
    </location>
</feature>
<reference evidence="2" key="1">
    <citation type="journal article" date="2015" name="Nature">
        <title>Complex archaea that bridge the gap between prokaryotes and eukaryotes.</title>
        <authorList>
            <person name="Spang A."/>
            <person name="Saw J.H."/>
            <person name="Jorgensen S.L."/>
            <person name="Zaremba-Niedzwiedzka K."/>
            <person name="Martijn J."/>
            <person name="Lind A.E."/>
            <person name="van Eijk R."/>
            <person name="Schleper C."/>
            <person name="Guy L."/>
            <person name="Ettema T.J."/>
        </authorList>
    </citation>
    <scope>NUCLEOTIDE SEQUENCE</scope>
</reference>
<dbReference type="AlphaFoldDB" id="A0A0F9I9Q4"/>
<dbReference type="PROSITE" id="PS51257">
    <property type="entry name" value="PROKAR_LIPOPROTEIN"/>
    <property type="match status" value="1"/>
</dbReference>
<evidence type="ECO:0000256" key="1">
    <source>
        <dbReference type="SAM" id="Phobius"/>
    </source>
</evidence>
<comment type="caution">
    <text evidence="2">The sequence shown here is derived from an EMBL/GenBank/DDBJ whole genome shotgun (WGS) entry which is preliminary data.</text>
</comment>
<keyword evidence="1" id="KW-0812">Transmembrane</keyword>
<keyword evidence="1" id="KW-1133">Transmembrane helix</keyword>
<accession>A0A0F9I9Q4</accession>
<organism evidence="2">
    <name type="scientific">marine sediment metagenome</name>
    <dbReference type="NCBI Taxonomy" id="412755"/>
    <lineage>
        <taxon>unclassified sequences</taxon>
        <taxon>metagenomes</taxon>
        <taxon>ecological metagenomes</taxon>
    </lineage>
</organism>
<gene>
    <name evidence="2" type="ORF">LCGC14_1967440</name>
</gene>
<protein>
    <submittedName>
        <fullName evidence="2">Uncharacterized protein</fullName>
    </submittedName>
</protein>
<evidence type="ECO:0000313" key="2">
    <source>
        <dbReference type="EMBL" id="KKL84162.1"/>
    </source>
</evidence>
<dbReference type="EMBL" id="LAZR01021779">
    <property type="protein sequence ID" value="KKL84162.1"/>
    <property type="molecule type" value="Genomic_DNA"/>
</dbReference>
<sequence>MRVYYIGAHALIFSLIAACAVCLGIGVMATWRAYEATEALRVSLEREREARDAVVECRNLRARLIVYEELFGLAKASWRGDRGTGGE</sequence>